<dbReference type="InterPro" id="IPR036875">
    <property type="entry name" value="Znf_CCHC_sf"/>
</dbReference>
<dbReference type="GO" id="GO:0003676">
    <property type="term" value="F:nucleic acid binding"/>
    <property type="evidence" value="ECO:0007669"/>
    <property type="project" value="InterPro"/>
</dbReference>
<gene>
    <name evidence="2" type="ORF">RGQ29_014994</name>
</gene>
<sequence>MGRKRSYSNLGKDEKRFKKRYMPDHFKEDSFMRFHNFKQKELSVEEHTTDFDHHMTRCDIVEPKEQMITCYLGGLRVEINDVVQLQTYWTYNIVCKLAMKAVTPKIVTVKQPPKNESASGSNDPNTVGTGYRCFKCQGFRHIASDCPNRKTVSLVEGDVEIKDKDESALVIHEPAIYNKEVVFADQGEVLVVQRSLKEAYAKDEWLGNNIFRTRCTSHGKVFDVIIDEGSCENVVATMVEKMELEIENHHQPYIL</sequence>
<dbReference type="Gene3D" id="4.10.60.10">
    <property type="entry name" value="Zinc finger, CCHC-type"/>
    <property type="match status" value="1"/>
</dbReference>
<dbReference type="PANTHER" id="PTHR35046">
    <property type="entry name" value="ZINC KNUCKLE (CCHC-TYPE) FAMILY PROTEIN"/>
    <property type="match status" value="1"/>
</dbReference>
<dbReference type="PANTHER" id="PTHR35046:SF21">
    <property type="entry name" value="RETROTRANSPOSON GAG DOMAIN-CONTAINING PROTEIN-RELATED"/>
    <property type="match status" value="1"/>
</dbReference>
<protein>
    <recommendedName>
        <fullName evidence="1">CCHC-type domain-containing protein</fullName>
    </recommendedName>
</protein>
<dbReference type="Pfam" id="PF03732">
    <property type="entry name" value="Retrotrans_gag"/>
    <property type="match status" value="1"/>
</dbReference>
<proteinExistence type="predicted"/>
<keyword evidence="3" id="KW-1185">Reference proteome</keyword>
<dbReference type="Proteomes" id="UP001324115">
    <property type="component" value="Unassembled WGS sequence"/>
</dbReference>
<dbReference type="GO" id="GO:0008270">
    <property type="term" value="F:zinc ion binding"/>
    <property type="evidence" value="ECO:0007669"/>
    <property type="project" value="InterPro"/>
</dbReference>
<reference evidence="2 3" key="1">
    <citation type="journal article" date="2023" name="G3 (Bethesda)">
        <title>A haplotype-resolved chromosome-scale genome for Quercus rubra L. provides insights into the genetics of adaptive traits for red oak species.</title>
        <authorList>
            <person name="Kapoor B."/>
            <person name="Jenkins J."/>
            <person name="Schmutz J."/>
            <person name="Zhebentyayeva T."/>
            <person name="Kuelheim C."/>
            <person name="Coggeshall M."/>
            <person name="Heim C."/>
            <person name="Lasky J.R."/>
            <person name="Leites L."/>
            <person name="Islam-Faridi N."/>
            <person name="Romero-Severson J."/>
            <person name="DeLeo V.L."/>
            <person name="Lucas S.M."/>
            <person name="Lazic D."/>
            <person name="Gailing O."/>
            <person name="Carlson J."/>
            <person name="Staton M."/>
        </authorList>
    </citation>
    <scope>NUCLEOTIDE SEQUENCE [LARGE SCALE GENOMIC DNA]</scope>
    <source>
        <strain evidence="2">Pseudo-F2</strain>
    </source>
</reference>
<dbReference type="InterPro" id="IPR005162">
    <property type="entry name" value="Retrotrans_gag_dom"/>
</dbReference>
<feature type="domain" description="CCHC-type" evidence="1">
    <location>
        <begin position="132"/>
        <end position="148"/>
    </location>
</feature>
<evidence type="ECO:0000313" key="3">
    <source>
        <dbReference type="Proteomes" id="UP001324115"/>
    </source>
</evidence>
<organism evidence="2 3">
    <name type="scientific">Quercus rubra</name>
    <name type="common">Northern red oak</name>
    <name type="synonym">Quercus borealis</name>
    <dbReference type="NCBI Taxonomy" id="3512"/>
    <lineage>
        <taxon>Eukaryota</taxon>
        <taxon>Viridiplantae</taxon>
        <taxon>Streptophyta</taxon>
        <taxon>Embryophyta</taxon>
        <taxon>Tracheophyta</taxon>
        <taxon>Spermatophyta</taxon>
        <taxon>Magnoliopsida</taxon>
        <taxon>eudicotyledons</taxon>
        <taxon>Gunneridae</taxon>
        <taxon>Pentapetalae</taxon>
        <taxon>rosids</taxon>
        <taxon>fabids</taxon>
        <taxon>Fagales</taxon>
        <taxon>Fagaceae</taxon>
        <taxon>Quercus</taxon>
    </lineage>
</organism>
<dbReference type="SUPFAM" id="SSF57756">
    <property type="entry name" value="Retrovirus zinc finger-like domains"/>
    <property type="match status" value="1"/>
</dbReference>
<dbReference type="SMART" id="SM00343">
    <property type="entry name" value="ZnF_C2HC"/>
    <property type="match status" value="1"/>
</dbReference>
<name>A0AAN7FNU3_QUERU</name>
<dbReference type="EMBL" id="JAXUIC010000003">
    <property type="protein sequence ID" value="KAK4597238.1"/>
    <property type="molecule type" value="Genomic_DNA"/>
</dbReference>
<dbReference type="AlphaFoldDB" id="A0AAN7FNU3"/>
<dbReference type="InterPro" id="IPR001878">
    <property type="entry name" value="Znf_CCHC"/>
</dbReference>
<evidence type="ECO:0000259" key="1">
    <source>
        <dbReference type="SMART" id="SM00343"/>
    </source>
</evidence>
<accession>A0AAN7FNU3</accession>
<evidence type="ECO:0000313" key="2">
    <source>
        <dbReference type="EMBL" id="KAK4597238.1"/>
    </source>
</evidence>
<comment type="caution">
    <text evidence="2">The sequence shown here is derived from an EMBL/GenBank/DDBJ whole genome shotgun (WGS) entry which is preliminary data.</text>
</comment>